<evidence type="ECO:0000313" key="1">
    <source>
        <dbReference type="EMBL" id="SFA40921.1"/>
    </source>
</evidence>
<name>A0A1I0SN28_9BACL</name>
<evidence type="ECO:0000313" key="2">
    <source>
        <dbReference type="Proteomes" id="UP000198650"/>
    </source>
</evidence>
<keyword evidence="2" id="KW-1185">Reference proteome</keyword>
<dbReference type="Proteomes" id="UP000198650">
    <property type="component" value="Unassembled WGS sequence"/>
</dbReference>
<dbReference type="AlphaFoldDB" id="A0A1I0SN28"/>
<organism evidence="1 2">
    <name type="scientific">Parageobacillus thermantarcticus</name>
    <dbReference type="NCBI Taxonomy" id="186116"/>
    <lineage>
        <taxon>Bacteria</taxon>
        <taxon>Bacillati</taxon>
        <taxon>Bacillota</taxon>
        <taxon>Bacilli</taxon>
        <taxon>Bacillales</taxon>
        <taxon>Anoxybacillaceae</taxon>
        <taxon>Parageobacillus</taxon>
    </lineage>
</organism>
<protein>
    <submittedName>
        <fullName evidence="1">Uncharacterized protein</fullName>
    </submittedName>
</protein>
<dbReference type="STRING" id="186116.SAMN05192569_1002210"/>
<proteinExistence type="predicted"/>
<dbReference type="EMBL" id="FOJS01000002">
    <property type="protein sequence ID" value="SFA40921.1"/>
    <property type="molecule type" value="Genomic_DNA"/>
</dbReference>
<accession>A0A1I0SN28</accession>
<gene>
    <name evidence="1" type="ORF">SAMN05192569_1002210</name>
</gene>
<sequence>MEGNKMRGETVYRRIIAGVPLTGGIMAPPKLAFKAQLFFDFHIKGS</sequence>
<reference evidence="2" key="1">
    <citation type="submission" date="2016-10" db="EMBL/GenBank/DDBJ databases">
        <authorList>
            <person name="Varghese N."/>
            <person name="Submissions S."/>
        </authorList>
    </citation>
    <scope>NUCLEOTIDE SEQUENCE [LARGE SCALE GENOMIC DNA]</scope>
    <source>
        <strain evidence="2">M1</strain>
    </source>
</reference>